<feature type="region of interest" description="Disordered" evidence="1">
    <location>
        <begin position="1"/>
        <end position="28"/>
    </location>
</feature>
<dbReference type="EMBL" id="CDMZ01000039">
    <property type="protein sequence ID" value="CEM05199.1"/>
    <property type="molecule type" value="Genomic_DNA"/>
</dbReference>
<evidence type="ECO:0000313" key="2">
    <source>
        <dbReference type="EMBL" id="CEM05199.1"/>
    </source>
</evidence>
<proteinExistence type="predicted"/>
<gene>
    <name evidence="2" type="ORF">Cvel_14509</name>
</gene>
<feature type="compositionally biased region" description="Gly residues" evidence="1">
    <location>
        <begin position="143"/>
        <end position="162"/>
    </location>
</feature>
<evidence type="ECO:0000256" key="1">
    <source>
        <dbReference type="SAM" id="MobiDB-lite"/>
    </source>
</evidence>
<reference evidence="2" key="1">
    <citation type="submission" date="2014-11" db="EMBL/GenBank/DDBJ databases">
        <authorList>
            <person name="Otto D Thomas"/>
            <person name="Naeem Raeece"/>
        </authorList>
    </citation>
    <scope>NUCLEOTIDE SEQUENCE</scope>
</reference>
<protein>
    <submittedName>
        <fullName evidence="2">Uncharacterized protein</fullName>
    </submittedName>
</protein>
<organism evidence="2">
    <name type="scientific">Chromera velia CCMP2878</name>
    <dbReference type="NCBI Taxonomy" id="1169474"/>
    <lineage>
        <taxon>Eukaryota</taxon>
        <taxon>Sar</taxon>
        <taxon>Alveolata</taxon>
        <taxon>Colpodellida</taxon>
        <taxon>Chromeraceae</taxon>
        <taxon>Chromera</taxon>
    </lineage>
</organism>
<dbReference type="VEuPathDB" id="CryptoDB:Cvel_14509"/>
<feature type="compositionally biased region" description="Low complexity" evidence="1">
    <location>
        <begin position="18"/>
        <end position="28"/>
    </location>
</feature>
<feature type="region of interest" description="Disordered" evidence="1">
    <location>
        <begin position="136"/>
        <end position="162"/>
    </location>
</feature>
<sequence>MRARRTLLAGPAEVPHASSSLSNPSTSRSCGCDKLQTFLYGRVFPGNWTGDGRPVGLGSITGGRGSGGFESKVGVLYCGDLERKPECGVRDSGPDDLISGADGGAAGVLMPGGGGGTAADLISGVRLMQAKELTPNALSPSGVAGGGGGVERGAIGKGSGRR</sequence>
<dbReference type="AlphaFoldDB" id="A0A0G4F101"/>
<name>A0A0G4F101_9ALVE</name>
<accession>A0A0G4F101</accession>